<dbReference type="PANTHER" id="PTHR45947:SF3">
    <property type="entry name" value="SULFOQUINOVOSYL TRANSFERASE SQD2"/>
    <property type="match status" value="1"/>
</dbReference>
<dbReference type="EMBL" id="NIZW01000034">
    <property type="protein sequence ID" value="PHQ32010.1"/>
    <property type="molecule type" value="Genomic_DNA"/>
</dbReference>
<name>A0A2G1VZH1_9BACT</name>
<dbReference type="PANTHER" id="PTHR45947">
    <property type="entry name" value="SULFOQUINOVOSYL TRANSFERASE SQD2"/>
    <property type="match status" value="1"/>
</dbReference>
<evidence type="ECO:0000313" key="4">
    <source>
        <dbReference type="Proteomes" id="UP000225740"/>
    </source>
</evidence>
<dbReference type="InterPro" id="IPR001296">
    <property type="entry name" value="Glyco_trans_1"/>
</dbReference>
<evidence type="ECO:0000259" key="1">
    <source>
        <dbReference type="Pfam" id="PF00534"/>
    </source>
</evidence>
<gene>
    <name evidence="3" type="ORF">CEE69_27990</name>
</gene>
<protein>
    <recommendedName>
        <fullName evidence="5">Glycosyl transferase family 1</fullName>
    </recommendedName>
</protein>
<reference evidence="3 4" key="1">
    <citation type="submission" date="2017-06" db="EMBL/GenBank/DDBJ databases">
        <title>Description of Rhodopirellula bahusiensis sp. nov.</title>
        <authorList>
            <person name="Kizina J."/>
            <person name="Harder J."/>
        </authorList>
    </citation>
    <scope>NUCLEOTIDE SEQUENCE [LARGE SCALE GENOMIC DNA]</scope>
    <source>
        <strain evidence="3 4">SWK21</strain>
    </source>
</reference>
<evidence type="ECO:0000313" key="3">
    <source>
        <dbReference type="EMBL" id="PHQ32010.1"/>
    </source>
</evidence>
<feature type="domain" description="Glycosyltransferase subfamily 4-like N-terminal" evidence="2">
    <location>
        <begin position="40"/>
        <end position="194"/>
    </location>
</feature>
<dbReference type="Proteomes" id="UP000225740">
    <property type="component" value="Unassembled WGS sequence"/>
</dbReference>
<evidence type="ECO:0008006" key="5">
    <source>
        <dbReference type="Google" id="ProtNLM"/>
    </source>
</evidence>
<dbReference type="GO" id="GO:0016757">
    <property type="term" value="F:glycosyltransferase activity"/>
    <property type="evidence" value="ECO:0007669"/>
    <property type="project" value="InterPro"/>
</dbReference>
<keyword evidence="4" id="KW-1185">Reference proteome</keyword>
<dbReference type="InterPro" id="IPR050194">
    <property type="entry name" value="Glycosyltransferase_grp1"/>
</dbReference>
<dbReference type="Gene3D" id="3.40.50.2000">
    <property type="entry name" value="Glycogen Phosphorylase B"/>
    <property type="match status" value="2"/>
</dbReference>
<proteinExistence type="predicted"/>
<dbReference type="Pfam" id="PF00534">
    <property type="entry name" value="Glycos_transf_1"/>
    <property type="match status" value="1"/>
</dbReference>
<dbReference type="InterPro" id="IPR028098">
    <property type="entry name" value="Glyco_trans_4-like_N"/>
</dbReference>
<dbReference type="SUPFAM" id="SSF53756">
    <property type="entry name" value="UDP-Glycosyltransferase/glycogen phosphorylase"/>
    <property type="match status" value="1"/>
</dbReference>
<sequence length="396" mass="44006">MKLKDSHSMLVNAVSPPTTPIARDQPLRIVIVSDAVAGRNGLGTYYLDLIEHLRDRVGHISLIGPTSDRHSELEGMSLPMPGDKTQRMVCPRVAALNRMLDERNPNLVIIPTIGAFSYFGLRYASSRQIPMVIAHHTNFDQLLSLYWPGLVAKPLGWMLRQLNEWLIGQASMVASLNTEAYEDAVALGAQQARIMGTPIATSFLRVPPAPRNDSIRRVIFVGRLAAEKGVEEVLDSAKKYPQIEFAIAGDGPGREVVEAAASTLRNVRYLGWLSRDRVREELDRSEVLMLPSAIETFGTVALEALARERYVLLRSECGIAKWPSLASGLFYIDEEDSVADSLGKLLAKPVEARDQIARRSWDAVHDFNQHTIRVWLEFLAEAVDRHDAPGLERQAA</sequence>
<accession>A0A2G1VZH1</accession>
<evidence type="ECO:0000259" key="2">
    <source>
        <dbReference type="Pfam" id="PF13439"/>
    </source>
</evidence>
<feature type="domain" description="Glycosyl transferase family 1" evidence="1">
    <location>
        <begin position="216"/>
        <end position="357"/>
    </location>
</feature>
<dbReference type="AlphaFoldDB" id="A0A2G1VZH1"/>
<dbReference type="Pfam" id="PF13439">
    <property type="entry name" value="Glyco_transf_4"/>
    <property type="match status" value="1"/>
</dbReference>
<comment type="caution">
    <text evidence="3">The sequence shown here is derived from an EMBL/GenBank/DDBJ whole genome shotgun (WGS) entry which is preliminary data.</text>
</comment>
<organism evidence="3 4">
    <name type="scientific">Rhodopirellula bahusiensis</name>
    <dbReference type="NCBI Taxonomy" id="2014065"/>
    <lineage>
        <taxon>Bacteria</taxon>
        <taxon>Pseudomonadati</taxon>
        <taxon>Planctomycetota</taxon>
        <taxon>Planctomycetia</taxon>
        <taxon>Pirellulales</taxon>
        <taxon>Pirellulaceae</taxon>
        <taxon>Rhodopirellula</taxon>
    </lineage>
</organism>